<evidence type="ECO:0000256" key="4">
    <source>
        <dbReference type="ARBA" id="ARBA00022801"/>
    </source>
</evidence>
<reference evidence="6 7" key="1">
    <citation type="journal article" date="2019" name="Sci. Rep.">
        <title>Orb-weaving spider Araneus ventricosus genome elucidates the spidroin gene catalogue.</title>
        <authorList>
            <person name="Kono N."/>
            <person name="Nakamura H."/>
            <person name="Ohtoshi R."/>
            <person name="Moran D.A.P."/>
            <person name="Shinohara A."/>
            <person name="Yoshida Y."/>
            <person name="Fujiwara M."/>
            <person name="Mori M."/>
            <person name="Tomita M."/>
            <person name="Arakawa K."/>
        </authorList>
    </citation>
    <scope>NUCLEOTIDE SEQUENCE [LARGE SCALE GENOMIC DNA]</scope>
</reference>
<feature type="domain" description="Peptidase M24" evidence="5">
    <location>
        <begin position="2"/>
        <end position="84"/>
    </location>
</feature>
<keyword evidence="2" id="KW-0645">Protease</keyword>
<gene>
    <name evidence="6" type="primary">Metap1d_1</name>
    <name evidence="6" type="ORF">AVEN_254949_1</name>
</gene>
<dbReference type="AlphaFoldDB" id="A0A4Y2VQG7"/>
<keyword evidence="3" id="KW-0479">Metal-binding</keyword>
<keyword evidence="7" id="KW-1185">Reference proteome</keyword>
<dbReference type="GO" id="GO:0046872">
    <property type="term" value="F:metal ion binding"/>
    <property type="evidence" value="ECO:0007669"/>
    <property type="project" value="UniProtKB-KW"/>
</dbReference>
<dbReference type="Gene3D" id="3.90.230.10">
    <property type="entry name" value="Creatinase/methionine aminopeptidase superfamily"/>
    <property type="match status" value="1"/>
</dbReference>
<dbReference type="InterPro" id="IPR000994">
    <property type="entry name" value="Pept_M24"/>
</dbReference>
<dbReference type="Pfam" id="PF00557">
    <property type="entry name" value="Peptidase_M24"/>
    <property type="match status" value="1"/>
</dbReference>
<proteinExistence type="predicted"/>
<dbReference type="PANTHER" id="PTHR43330">
    <property type="entry name" value="METHIONINE AMINOPEPTIDASE"/>
    <property type="match status" value="1"/>
</dbReference>
<comment type="caution">
    <text evidence="6">The sequence shown here is derived from an EMBL/GenBank/DDBJ whole genome shotgun (WGS) entry which is preliminary data.</text>
</comment>
<dbReference type="OrthoDB" id="6413295at2759"/>
<evidence type="ECO:0000256" key="1">
    <source>
        <dbReference type="ARBA" id="ARBA00022438"/>
    </source>
</evidence>
<evidence type="ECO:0000313" key="7">
    <source>
        <dbReference type="Proteomes" id="UP000499080"/>
    </source>
</evidence>
<name>A0A4Y2VQG7_ARAVE</name>
<dbReference type="PROSITE" id="PS00680">
    <property type="entry name" value="MAP_1"/>
    <property type="match status" value="1"/>
</dbReference>
<evidence type="ECO:0000256" key="3">
    <source>
        <dbReference type="ARBA" id="ARBA00022723"/>
    </source>
</evidence>
<dbReference type="GO" id="GO:0070006">
    <property type="term" value="F:metalloaminopeptidase activity"/>
    <property type="evidence" value="ECO:0007669"/>
    <property type="project" value="InterPro"/>
</dbReference>
<organism evidence="6 7">
    <name type="scientific">Araneus ventricosus</name>
    <name type="common">Orbweaver spider</name>
    <name type="synonym">Epeira ventricosa</name>
    <dbReference type="NCBI Taxonomy" id="182803"/>
    <lineage>
        <taxon>Eukaryota</taxon>
        <taxon>Metazoa</taxon>
        <taxon>Ecdysozoa</taxon>
        <taxon>Arthropoda</taxon>
        <taxon>Chelicerata</taxon>
        <taxon>Arachnida</taxon>
        <taxon>Araneae</taxon>
        <taxon>Araneomorphae</taxon>
        <taxon>Entelegynae</taxon>
        <taxon>Araneoidea</taxon>
        <taxon>Araneidae</taxon>
        <taxon>Araneus</taxon>
    </lineage>
</organism>
<dbReference type="SUPFAM" id="SSF55920">
    <property type="entry name" value="Creatinase/aminopeptidase"/>
    <property type="match status" value="1"/>
</dbReference>
<keyword evidence="1 6" id="KW-0031">Aminopeptidase</keyword>
<dbReference type="GO" id="GO:0006508">
    <property type="term" value="P:proteolysis"/>
    <property type="evidence" value="ECO:0007669"/>
    <property type="project" value="UniProtKB-KW"/>
</dbReference>
<evidence type="ECO:0000259" key="5">
    <source>
        <dbReference type="Pfam" id="PF00557"/>
    </source>
</evidence>
<dbReference type="Proteomes" id="UP000499080">
    <property type="component" value="Unassembled WGS sequence"/>
</dbReference>
<dbReference type="InterPro" id="IPR036005">
    <property type="entry name" value="Creatinase/aminopeptidase-like"/>
</dbReference>
<evidence type="ECO:0000313" key="6">
    <source>
        <dbReference type="EMBL" id="GBO25987.1"/>
    </source>
</evidence>
<sequence length="89" mass="9827">VYYKGFHGDCASTYFVGNVDEKAKKLVEVSALCLHEAIKICRHKQYFSAIGKMISEIAMSRGYSVIPAFCGHGIGSCFHCPPPILHYGE</sequence>
<keyword evidence="4" id="KW-0378">Hydrolase</keyword>
<feature type="non-terminal residue" evidence="6">
    <location>
        <position position="1"/>
    </location>
</feature>
<dbReference type="InterPro" id="IPR002467">
    <property type="entry name" value="Pept_M24A_MAP1"/>
</dbReference>
<accession>A0A4Y2VQG7</accession>
<dbReference type="PANTHER" id="PTHR43330:SF8">
    <property type="entry name" value="METHIONINE AMINOPEPTIDASE 1D, MITOCHONDRIAL"/>
    <property type="match status" value="1"/>
</dbReference>
<protein>
    <submittedName>
        <fullName evidence="6">Methionine aminopeptidase 1D, mitochondrial</fullName>
    </submittedName>
</protein>
<dbReference type="EMBL" id="BGPR01048995">
    <property type="protein sequence ID" value="GBO25987.1"/>
    <property type="molecule type" value="Genomic_DNA"/>
</dbReference>
<evidence type="ECO:0000256" key="2">
    <source>
        <dbReference type="ARBA" id="ARBA00022670"/>
    </source>
</evidence>